<dbReference type="EMBL" id="JAAGNA010000064">
    <property type="protein sequence ID" value="NEC47307.1"/>
    <property type="molecule type" value="Genomic_DNA"/>
</dbReference>
<evidence type="ECO:0000313" key="2">
    <source>
        <dbReference type="Proteomes" id="UP000471745"/>
    </source>
</evidence>
<evidence type="ECO:0000313" key="1">
    <source>
        <dbReference type="EMBL" id="NEC47307.1"/>
    </source>
</evidence>
<gene>
    <name evidence="1" type="ORF">G3I18_01700</name>
</gene>
<sequence>RMLHEHGPDALAAADDLPALVRTAAEEAYDEGYERGVHDHDATALLTALLPLFEGAGTLRHASAARAHALLFWAHGTTEPERADRTR</sequence>
<dbReference type="RefSeq" id="WP_163085385.1">
    <property type="nucleotide sequence ID" value="NZ_JAAGNA010000064.1"/>
</dbReference>
<organism evidence="1 2">
    <name type="scientific">Actinospica acidiphila</name>
    <dbReference type="NCBI Taxonomy" id="304899"/>
    <lineage>
        <taxon>Bacteria</taxon>
        <taxon>Bacillati</taxon>
        <taxon>Actinomycetota</taxon>
        <taxon>Actinomycetes</taxon>
        <taxon>Catenulisporales</taxon>
        <taxon>Actinospicaceae</taxon>
        <taxon>Actinospica</taxon>
    </lineage>
</organism>
<comment type="caution">
    <text evidence="1">The sequence shown here is derived from an EMBL/GenBank/DDBJ whole genome shotgun (WGS) entry which is preliminary data.</text>
</comment>
<feature type="non-terminal residue" evidence="1">
    <location>
        <position position="87"/>
    </location>
</feature>
<dbReference type="AlphaFoldDB" id="A0A9X5CET3"/>
<feature type="non-terminal residue" evidence="1">
    <location>
        <position position="1"/>
    </location>
</feature>
<accession>A0A9X5CET3</accession>
<dbReference type="Proteomes" id="UP000471745">
    <property type="component" value="Unassembled WGS sequence"/>
</dbReference>
<proteinExistence type="predicted"/>
<keyword evidence="2" id="KW-1185">Reference proteome</keyword>
<reference evidence="1 2" key="1">
    <citation type="submission" date="2020-01" db="EMBL/GenBank/DDBJ databases">
        <title>Insect and environment-associated Actinomycetes.</title>
        <authorList>
            <person name="Currrie C."/>
            <person name="Chevrette M."/>
            <person name="Carlson C."/>
            <person name="Stubbendieck R."/>
            <person name="Wendt-Pienkowski E."/>
        </authorList>
    </citation>
    <scope>NUCLEOTIDE SEQUENCE [LARGE SCALE GENOMIC DNA]</scope>
    <source>
        <strain evidence="1 2">SID8189</strain>
    </source>
</reference>
<protein>
    <submittedName>
        <fullName evidence="1">Uncharacterized protein</fullName>
    </submittedName>
</protein>
<name>A0A9X5CET3_9ACTN</name>